<feature type="domain" description="NAD(P)-binding" evidence="1">
    <location>
        <begin position="4"/>
        <end position="83"/>
    </location>
</feature>
<dbReference type="SUPFAM" id="SSF51735">
    <property type="entry name" value="NAD(P)-binding Rossmann-fold domains"/>
    <property type="match status" value="1"/>
</dbReference>
<protein>
    <submittedName>
        <fullName evidence="2">Nucleoside-diphosphate sugar epimerase</fullName>
    </submittedName>
</protein>
<proteinExistence type="predicted"/>
<dbReference type="AlphaFoldDB" id="A0ABD4Q4W1"/>
<evidence type="ECO:0000313" key="3">
    <source>
        <dbReference type="Proteomes" id="UP000671119"/>
    </source>
</evidence>
<dbReference type="EMBL" id="JAGIZI010000386">
    <property type="protein sequence ID" value="MBP0685659.1"/>
    <property type="molecule type" value="Genomic_DNA"/>
</dbReference>
<organism evidence="2 3">
    <name type="scientific">Mycobacterium tuberculosis</name>
    <dbReference type="NCBI Taxonomy" id="1773"/>
    <lineage>
        <taxon>Bacteria</taxon>
        <taxon>Bacillati</taxon>
        <taxon>Actinomycetota</taxon>
        <taxon>Actinomycetes</taxon>
        <taxon>Mycobacteriales</taxon>
        <taxon>Mycobacteriaceae</taxon>
        <taxon>Mycobacterium</taxon>
        <taxon>Mycobacterium tuberculosis complex</taxon>
    </lineage>
</organism>
<reference evidence="2 3" key="1">
    <citation type="submission" date="2021-03" db="EMBL/GenBank/DDBJ databases">
        <title>Whole Genome Sequencing of Mycobacterium tuberculosis clinical isolates from Arunachal Pradesh, India.</title>
        <authorList>
            <person name="Singh S."/>
            <person name="Mudliar S.R."/>
            <person name="Kulsum U."/>
            <person name="Rufai S.B."/>
            <person name="Singh P.K."/>
            <person name="Umpo M."/>
            <person name="Nyori M."/>
        </authorList>
    </citation>
    <scope>NUCLEOTIDE SEQUENCE [LARGE SCALE GENOMIC DNA]</scope>
    <source>
        <strain evidence="2 3">OMICS/BPL/0142/20/SP</strain>
    </source>
</reference>
<evidence type="ECO:0000259" key="1">
    <source>
        <dbReference type="Pfam" id="PF13460"/>
    </source>
</evidence>
<feature type="non-terminal residue" evidence="2">
    <location>
        <position position="1"/>
    </location>
</feature>
<feature type="non-terminal residue" evidence="2">
    <location>
        <position position="85"/>
    </location>
</feature>
<gene>
    <name evidence="2" type="ORF">J8J21_21685</name>
</gene>
<dbReference type="InterPro" id="IPR036291">
    <property type="entry name" value="NAD(P)-bd_dom_sf"/>
</dbReference>
<evidence type="ECO:0000313" key="2">
    <source>
        <dbReference type="EMBL" id="MBP0685659.1"/>
    </source>
</evidence>
<dbReference type="InterPro" id="IPR016040">
    <property type="entry name" value="NAD(P)-bd_dom"/>
</dbReference>
<name>A0ABD4Q4W1_MYCTX</name>
<dbReference type="Gene3D" id="3.40.50.720">
    <property type="entry name" value="NAD(P)-binding Rossmann-like Domain"/>
    <property type="match status" value="1"/>
</dbReference>
<sequence>FRAAGFPVRILVRATSPRRNLTWTDVEIAEGDMRDPAAVAQAMRGQRYLVHAAADYRLWAPDKEEIVRTNRDGTRVMMRAALDAG</sequence>
<dbReference type="Pfam" id="PF13460">
    <property type="entry name" value="NAD_binding_10"/>
    <property type="match status" value="1"/>
</dbReference>
<dbReference type="Proteomes" id="UP000671119">
    <property type="component" value="Unassembled WGS sequence"/>
</dbReference>
<accession>A0ABD4Q4W1</accession>
<comment type="caution">
    <text evidence="2">The sequence shown here is derived from an EMBL/GenBank/DDBJ whole genome shotgun (WGS) entry which is preliminary data.</text>
</comment>